<evidence type="ECO:0000313" key="4">
    <source>
        <dbReference type="EMBL" id="NVH58593.1"/>
    </source>
</evidence>
<dbReference type="GO" id="GO:0000150">
    <property type="term" value="F:DNA strand exchange activity"/>
    <property type="evidence" value="ECO:0007669"/>
    <property type="project" value="InterPro"/>
</dbReference>
<dbReference type="InterPro" id="IPR006119">
    <property type="entry name" value="Resolv_N"/>
</dbReference>
<dbReference type="GO" id="GO:0003677">
    <property type="term" value="F:DNA binding"/>
    <property type="evidence" value="ECO:0007669"/>
    <property type="project" value="InterPro"/>
</dbReference>
<keyword evidence="5" id="KW-1185">Reference proteome</keyword>
<dbReference type="InterPro" id="IPR050639">
    <property type="entry name" value="SSR_resolvase"/>
</dbReference>
<dbReference type="EMBL" id="JAAIUO010000004">
    <property type="protein sequence ID" value="NSK14819.1"/>
    <property type="molecule type" value="Genomic_DNA"/>
</dbReference>
<feature type="domain" description="Resolvase/invertase-type recombinase catalytic" evidence="1">
    <location>
        <begin position="3"/>
        <end position="155"/>
    </location>
</feature>
<dbReference type="SUPFAM" id="SSF53041">
    <property type="entry name" value="Resolvase-like"/>
    <property type="match status" value="1"/>
</dbReference>
<dbReference type="PANTHER" id="PTHR30461">
    <property type="entry name" value="DNA-INVERTASE FROM LAMBDOID PROPHAGE"/>
    <property type="match status" value="1"/>
</dbReference>
<protein>
    <submittedName>
        <fullName evidence="4">Recombinase family protein</fullName>
    </submittedName>
</protein>
<dbReference type="SMART" id="SM00857">
    <property type="entry name" value="Resolvase"/>
    <property type="match status" value="1"/>
</dbReference>
<reference evidence="5 6" key="1">
    <citation type="journal article" date="2020" name="Cell Host Microbe">
        <title>Functional and Genomic Variation between Human-Derived Isolates of Lachnospiraceae Reveals Inter- and Intra-Species Diversity.</title>
        <authorList>
            <person name="Sorbara M.T."/>
            <person name="Littmann E.R."/>
            <person name="Fontana E."/>
            <person name="Moody T.U."/>
            <person name="Kohout C.E."/>
            <person name="Gjonbalaj M."/>
            <person name="Eaton V."/>
            <person name="Seok R."/>
            <person name="Leiner I.M."/>
            <person name="Pamer E.G."/>
        </authorList>
    </citation>
    <scope>NUCLEOTIDE SEQUENCE [LARGE SCALE GENOMIC DNA]</scope>
    <source>
        <strain evidence="4 5">MSK.17.11</strain>
        <strain evidence="3 6">MSK.17.38</strain>
    </source>
</reference>
<evidence type="ECO:0000259" key="1">
    <source>
        <dbReference type="PROSITE" id="PS51736"/>
    </source>
</evidence>
<dbReference type="PROSITE" id="PS51736">
    <property type="entry name" value="RECOMBINASES_3"/>
    <property type="match status" value="1"/>
</dbReference>
<dbReference type="Pfam" id="PF07508">
    <property type="entry name" value="Recombinase"/>
    <property type="match status" value="1"/>
</dbReference>
<evidence type="ECO:0000259" key="2">
    <source>
        <dbReference type="PROSITE" id="PS51737"/>
    </source>
</evidence>
<reference evidence="4" key="2">
    <citation type="submission" date="2020-02" db="EMBL/GenBank/DDBJ databases">
        <authorList>
            <person name="Littmann E."/>
            <person name="Sorbara M."/>
        </authorList>
    </citation>
    <scope>NUCLEOTIDE SEQUENCE</scope>
    <source>
        <strain evidence="4">MSK.17.11</strain>
        <strain evidence="3">MSK.17.38</strain>
    </source>
</reference>
<dbReference type="PANTHER" id="PTHR30461:SF23">
    <property type="entry name" value="DNA RECOMBINASE-RELATED"/>
    <property type="match status" value="1"/>
</dbReference>
<evidence type="ECO:0000313" key="6">
    <source>
        <dbReference type="Proteomes" id="UP000701680"/>
    </source>
</evidence>
<feature type="domain" description="Recombinase" evidence="2">
    <location>
        <begin position="163"/>
        <end position="305"/>
    </location>
</feature>
<dbReference type="RefSeq" id="WP_173814751.1">
    <property type="nucleotide sequence ID" value="NZ_JAAITX010000004.1"/>
</dbReference>
<dbReference type="AlphaFoldDB" id="A0A850HRQ2"/>
<name>A0A850HRQ2_9FIRM</name>
<evidence type="ECO:0000313" key="3">
    <source>
        <dbReference type="EMBL" id="NSK14819.1"/>
    </source>
</evidence>
<dbReference type="InterPro" id="IPR038109">
    <property type="entry name" value="DNA_bind_recomb_sf"/>
</dbReference>
<comment type="caution">
    <text evidence="4">The sequence shown here is derived from an EMBL/GenBank/DDBJ whole genome shotgun (WGS) entry which is preliminary data.</text>
</comment>
<dbReference type="InterPro" id="IPR036162">
    <property type="entry name" value="Resolvase-like_N_sf"/>
</dbReference>
<dbReference type="InterPro" id="IPR025827">
    <property type="entry name" value="Zn_ribbon_recom_dom"/>
</dbReference>
<dbReference type="Gene3D" id="3.40.50.1390">
    <property type="entry name" value="Resolvase, N-terminal catalytic domain"/>
    <property type="match status" value="1"/>
</dbReference>
<dbReference type="EMBL" id="JAAITX010000004">
    <property type="protein sequence ID" value="NVH58593.1"/>
    <property type="molecule type" value="Genomic_DNA"/>
</dbReference>
<dbReference type="Proteomes" id="UP000701680">
    <property type="component" value="Unassembled WGS sequence"/>
</dbReference>
<evidence type="ECO:0000313" key="5">
    <source>
        <dbReference type="Proteomes" id="UP000528555"/>
    </source>
</evidence>
<sequence length="541" mass="63979">MYQAGIYCRVSMEEKKKESEYSNSIHSQIQMARDYIAEWDDMEEKKVYADDGISGSDFERTEFRRMLADIELGMINTVIFKDVSRLGREHIGTNYYLGKYFPEKQIRVISILDHYDSEVGIYNEMLEIKTVLDDMYLRDTSRKIRMAIQTKRSMGEYTSDQPPFGYVKSKNIHNHLEEDPYAAAVVRRIYRMYLNGLGCKRICRILNDDGIFCPARYKKEILKVDYVWDTGKGLWTSSAVSGILKNPVYTGAVAIRKHERPSYKLKYKKAIPLEKMELIANAHEAIVSKEDFDTVQKVRKDRRVSYFDKNREPHKYAGRLFCGKCKTAMRKRYLASKNDFDGYLCGYHQKAGKNYCELNHVTFEKLDKLVVFAINQQMKQRRSDMKKLQVLCAHKQLDQDSRIARLEEKIERNLEYQKCAHERFMDEVLSKEEYLELKRTYKKENKRYQKELLELWQEEQRRQADLDETRIWLEQFGNGIITVKHLTREVLMELVDEIYVYPDQKLDIYFNFSAEVKAYGTETVRTGCSNRACVRETNGER</sequence>
<proteinExistence type="predicted"/>
<organism evidence="4 5">
    <name type="scientific">Dorea phocaeensis</name>
    <dbReference type="NCBI Taxonomy" id="2040291"/>
    <lineage>
        <taxon>Bacteria</taxon>
        <taxon>Bacillati</taxon>
        <taxon>Bacillota</taxon>
        <taxon>Clostridia</taxon>
        <taxon>Lachnospirales</taxon>
        <taxon>Lachnospiraceae</taxon>
        <taxon>Dorea</taxon>
    </lineage>
</organism>
<dbReference type="InterPro" id="IPR011109">
    <property type="entry name" value="DNA_bind_recombinase_dom"/>
</dbReference>
<dbReference type="Pfam" id="PF13408">
    <property type="entry name" value="Zn_ribbon_recom"/>
    <property type="match status" value="1"/>
</dbReference>
<accession>A0A850HRQ2</accession>
<dbReference type="Proteomes" id="UP000528555">
    <property type="component" value="Unassembled WGS sequence"/>
</dbReference>
<dbReference type="PROSITE" id="PS51737">
    <property type="entry name" value="RECOMBINASE_DNA_BIND"/>
    <property type="match status" value="1"/>
</dbReference>
<dbReference type="Pfam" id="PF00239">
    <property type="entry name" value="Resolvase"/>
    <property type="match status" value="1"/>
</dbReference>
<gene>
    <name evidence="4" type="ORF">G5A66_08035</name>
    <name evidence="3" type="ORF">G5A75_08055</name>
</gene>
<dbReference type="Gene3D" id="3.90.1750.20">
    <property type="entry name" value="Putative Large Serine Recombinase, Chain B, Domain 2"/>
    <property type="match status" value="1"/>
</dbReference>